<dbReference type="AlphaFoldDB" id="A0A2T3YYG9"/>
<organism evidence="7 8">
    <name type="scientific">Trichoderma asperellum (strain ATCC 204424 / CBS 433.97 / NBRC 101777)</name>
    <dbReference type="NCBI Taxonomy" id="1042311"/>
    <lineage>
        <taxon>Eukaryota</taxon>
        <taxon>Fungi</taxon>
        <taxon>Dikarya</taxon>
        <taxon>Ascomycota</taxon>
        <taxon>Pezizomycotina</taxon>
        <taxon>Sordariomycetes</taxon>
        <taxon>Hypocreomycetidae</taxon>
        <taxon>Hypocreales</taxon>
        <taxon>Hypocreaceae</taxon>
        <taxon>Trichoderma</taxon>
    </lineage>
</organism>
<accession>A0A2T3YYG9</accession>
<sequence length="353" mass="40066">MVAKYIDGLRALLARRIVTIVAMAAVLASVIVILVRLGPPAHLDDLKLPDMKLPDLDMSKLPGLGSHEKVHYGHCDPKNYTDTIKEWKTAREKYDKLIGDKFTIAMQTYKRPKELDDTLRVLLAEKIPSLHEIVIIWNDLEEKPPGNFKSEKGVPVRYRVSERNSLNMKLLPDPDFKTKAVLLSDDDVYYKPQDLEFAFQSWRKFGQFRLTGAMPRCATADAEGNWNYGFCSKDANQDVYSMIITNLCFSHMSFLDYYSSNNTVMEKVRKYVDDHFNCEDIALNYVASYLTGMGPLLVTGRDRYVSYEPAVGISKKPGHLEARTKCLNDLTALFGCMPLVNETAHIQRGVVVL</sequence>
<dbReference type="SUPFAM" id="SSF53448">
    <property type="entry name" value="Nucleotide-diphospho-sugar transferases"/>
    <property type="match status" value="1"/>
</dbReference>
<keyword evidence="5" id="KW-0812">Transmembrane</keyword>
<dbReference type="EMBL" id="KZ679267">
    <property type="protein sequence ID" value="PTB37570.1"/>
    <property type="molecule type" value="Genomic_DNA"/>
</dbReference>
<keyword evidence="4" id="KW-1015">Disulfide bond</keyword>
<feature type="domain" description="Glycosyl transferase 64" evidence="6">
    <location>
        <begin position="102"/>
        <end position="347"/>
    </location>
</feature>
<comment type="subcellular location">
    <subcellularLocation>
        <location evidence="1">Membrane</location>
    </subcellularLocation>
</comment>
<name>A0A2T3YYG9_TRIA4</name>
<evidence type="ECO:0000256" key="5">
    <source>
        <dbReference type="SAM" id="Phobius"/>
    </source>
</evidence>
<dbReference type="GO" id="GO:0016020">
    <property type="term" value="C:membrane"/>
    <property type="evidence" value="ECO:0007669"/>
    <property type="project" value="UniProtKB-SubCell"/>
</dbReference>
<reference evidence="7 8" key="1">
    <citation type="submission" date="2016-07" db="EMBL/GenBank/DDBJ databases">
        <title>Multiple horizontal gene transfer events from other fungi enriched the ability of initially mycotrophic Trichoderma (Ascomycota) to feed on dead plant biomass.</title>
        <authorList>
            <consortium name="DOE Joint Genome Institute"/>
            <person name="Aerts A."/>
            <person name="Atanasova L."/>
            <person name="Chenthamara K."/>
            <person name="Zhang J."/>
            <person name="Grujic M."/>
            <person name="Henrissat B."/>
            <person name="Kuo A."/>
            <person name="Salamov A."/>
            <person name="Lipzen A."/>
            <person name="Labutti K."/>
            <person name="Barry K."/>
            <person name="Miao Y."/>
            <person name="Rahimi M.J."/>
            <person name="Shen Q."/>
            <person name="Grigoriev I.V."/>
            <person name="Kubicek C.P."/>
            <person name="Druzhinina I.S."/>
        </authorList>
    </citation>
    <scope>NUCLEOTIDE SEQUENCE [LARGE SCALE GENOMIC DNA]</scope>
    <source>
        <strain evidence="7 8">CBS 433.97</strain>
    </source>
</reference>
<keyword evidence="8" id="KW-1185">Reference proteome</keyword>
<dbReference type="InterPro" id="IPR004263">
    <property type="entry name" value="Exostosin"/>
</dbReference>
<evidence type="ECO:0000256" key="1">
    <source>
        <dbReference type="ARBA" id="ARBA00004370"/>
    </source>
</evidence>
<proteinExistence type="predicted"/>
<dbReference type="Gene3D" id="3.90.550.10">
    <property type="entry name" value="Spore Coat Polysaccharide Biosynthesis Protein SpsA, Chain A"/>
    <property type="match status" value="1"/>
</dbReference>
<keyword evidence="3 5" id="KW-0472">Membrane</keyword>
<keyword evidence="2 7" id="KW-0808">Transferase</keyword>
<dbReference type="PANTHER" id="PTHR48261:SF2">
    <property type="entry name" value="ACETYLGLUCOSAMINYLTRANSFERASE"/>
    <property type="match status" value="1"/>
</dbReference>
<evidence type="ECO:0000256" key="2">
    <source>
        <dbReference type="ARBA" id="ARBA00022679"/>
    </source>
</evidence>
<protein>
    <submittedName>
        <fullName evidence="7">Glycosyltransferase family 64 protein</fullName>
    </submittedName>
</protein>
<dbReference type="Proteomes" id="UP000240493">
    <property type="component" value="Unassembled WGS sequence"/>
</dbReference>
<dbReference type="PANTHER" id="PTHR48261">
    <property type="entry name" value="ACETYLGLUCOSAMINYLTRANSFERASE"/>
    <property type="match status" value="1"/>
</dbReference>
<evidence type="ECO:0000259" key="6">
    <source>
        <dbReference type="Pfam" id="PF09258"/>
    </source>
</evidence>
<keyword evidence="5" id="KW-1133">Transmembrane helix</keyword>
<dbReference type="InterPro" id="IPR015338">
    <property type="entry name" value="GT64_dom"/>
</dbReference>
<evidence type="ECO:0000313" key="8">
    <source>
        <dbReference type="Proteomes" id="UP000240493"/>
    </source>
</evidence>
<dbReference type="InterPro" id="IPR029044">
    <property type="entry name" value="Nucleotide-diphossugar_trans"/>
</dbReference>
<feature type="transmembrane region" description="Helical" evidence="5">
    <location>
        <begin position="12"/>
        <end position="35"/>
    </location>
</feature>
<dbReference type="GO" id="GO:0016757">
    <property type="term" value="F:glycosyltransferase activity"/>
    <property type="evidence" value="ECO:0007669"/>
    <property type="project" value="InterPro"/>
</dbReference>
<dbReference type="OrthoDB" id="1733656at2759"/>
<dbReference type="Pfam" id="PF09258">
    <property type="entry name" value="Glyco_transf_64"/>
    <property type="match status" value="1"/>
</dbReference>
<gene>
    <name evidence="7" type="ORF">M441DRAFT_148004</name>
</gene>
<evidence type="ECO:0000313" key="7">
    <source>
        <dbReference type="EMBL" id="PTB37570.1"/>
    </source>
</evidence>
<evidence type="ECO:0000256" key="4">
    <source>
        <dbReference type="ARBA" id="ARBA00023157"/>
    </source>
</evidence>
<evidence type="ECO:0000256" key="3">
    <source>
        <dbReference type="ARBA" id="ARBA00023136"/>
    </source>
</evidence>